<name>A0ABQ4TXA1_9HYPH</name>
<gene>
    <name evidence="2" type="ORF">MPOCJGCO_1221</name>
</gene>
<evidence type="ECO:0000313" key="2">
    <source>
        <dbReference type="EMBL" id="GJE59134.1"/>
    </source>
</evidence>
<keyword evidence="1" id="KW-0812">Transmembrane</keyword>
<accession>A0ABQ4TXA1</accession>
<protein>
    <submittedName>
        <fullName evidence="2">Uncharacterized protein</fullName>
    </submittedName>
</protein>
<reference evidence="2" key="1">
    <citation type="journal article" date="2021" name="Front. Microbiol.">
        <title>Comprehensive Comparative Genomics and Phenotyping of Methylobacterium Species.</title>
        <authorList>
            <person name="Alessa O."/>
            <person name="Ogura Y."/>
            <person name="Fujitani Y."/>
            <person name="Takami H."/>
            <person name="Hayashi T."/>
            <person name="Sahin N."/>
            <person name="Tani A."/>
        </authorList>
    </citation>
    <scope>NUCLEOTIDE SEQUENCE</scope>
    <source>
        <strain evidence="2">DSM 23632</strain>
    </source>
</reference>
<dbReference type="EMBL" id="BPRB01000063">
    <property type="protein sequence ID" value="GJE59134.1"/>
    <property type="molecule type" value="Genomic_DNA"/>
</dbReference>
<reference evidence="2" key="2">
    <citation type="submission" date="2021-08" db="EMBL/GenBank/DDBJ databases">
        <authorList>
            <person name="Tani A."/>
            <person name="Ola A."/>
            <person name="Ogura Y."/>
            <person name="Katsura K."/>
            <person name="Hayashi T."/>
        </authorList>
    </citation>
    <scope>NUCLEOTIDE SEQUENCE</scope>
    <source>
        <strain evidence="2">DSM 23632</strain>
    </source>
</reference>
<dbReference type="Proteomes" id="UP001055057">
    <property type="component" value="Unassembled WGS sequence"/>
</dbReference>
<feature type="transmembrane region" description="Helical" evidence="1">
    <location>
        <begin position="43"/>
        <end position="61"/>
    </location>
</feature>
<evidence type="ECO:0000256" key="1">
    <source>
        <dbReference type="SAM" id="Phobius"/>
    </source>
</evidence>
<keyword evidence="3" id="KW-1185">Reference proteome</keyword>
<comment type="caution">
    <text evidence="2">The sequence shown here is derived from an EMBL/GenBank/DDBJ whole genome shotgun (WGS) entry which is preliminary data.</text>
</comment>
<evidence type="ECO:0000313" key="3">
    <source>
        <dbReference type="Proteomes" id="UP001055057"/>
    </source>
</evidence>
<keyword evidence="1" id="KW-1133">Transmembrane helix</keyword>
<proteinExistence type="predicted"/>
<keyword evidence="1" id="KW-0472">Membrane</keyword>
<dbReference type="RefSeq" id="WP_238181725.1">
    <property type="nucleotide sequence ID" value="NZ_BPRB01000063.1"/>
</dbReference>
<organism evidence="2 3">
    <name type="scientific">Methylobacterium trifolii</name>
    <dbReference type="NCBI Taxonomy" id="1003092"/>
    <lineage>
        <taxon>Bacteria</taxon>
        <taxon>Pseudomonadati</taxon>
        <taxon>Pseudomonadota</taxon>
        <taxon>Alphaproteobacteria</taxon>
        <taxon>Hyphomicrobiales</taxon>
        <taxon>Methylobacteriaceae</taxon>
        <taxon>Methylobacterium</taxon>
    </lineage>
</organism>
<sequence>MPYPTAILFTLALFTAGMVALGWSQDATAPGFGEWLVAKITEGGLWTGLMLFLVAAGFLGWRQNRTGKDGPPES</sequence>